<evidence type="ECO:0000313" key="3">
    <source>
        <dbReference type="EMBL" id="NES11848.1"/>
    </source>
</evidence>
<feature type="domain" description="FecR protein" evidence="1">
    <location>
        <begin position="111"/>
        <end position="203"/>
    </location>
</feature>
<dbReference type="AlphaFoldDB" id="A0A6I5RX19"/>
<sequence length="322" mass="35530">MCDRPKDPVWEMALDWLLRMQEQPGDPVLHRRLHTWLEASPAHLRAYRKAEKVWRMSGQLMNSPLLDCSLPAPANPPRARRHWLRRRVVSSAVAACAMLLVLPDWQGITADYSSPVGEHRQVTLADGSVVELDSGSAIDVQFSADKRQVTLLRGHAFFSVQPQPQRVFQVAAEAITVTVTGTAFAVELSPDTVDVSVANGSVNVADQRRHDATLEPLKPGQRISFLRQGEGVQRAPIPVDQIAAWRQWQLVVIDQPVSDIVARLRAYQPGLIVLNDDALGKRRITAALDLRSPQQALRAAIAPLGGQVKTLSPYVLRVSGAD</sequence>
<dbReference type="Pfam" id="PF04773">
    <property type="entry name" value="FecR"/>
    <property type="match status" value="1"/>
</dbReference>
<dbReference type="PANTHER" id="PTHR30273">
    <property type="entry name" value="PERIPLASMIC SIGNAL SENSOR AND SIGMA FACTOR ACTIVATOR FECR-RELATED"/>
    <property type="match status" value="1"/>
</dbReference>
<dbReference type="InterPro" id="IPR012373">
    <property type="entry name" value="Ferrdict_sens_TM"/>
</dbReference>
<proteinExistence type="predicted"/>
<evidence type="ECO:0000259" key="2">
    <source>
        <dbReference type="Pfam" id="PF16220"/>
    </source>
</evidence>
<dbReference type="InterPro" id="IPR006860">
    <property type="entry name" value="FecR"/>
</dbReference>
<dbReference type="GO" id="GO:0016989">
    <property type="term" value="F:sigma factor antagonist activity"/>
    <property type="evidence" value="ECO:0007669"/>
    <property type="project" value="TreeGrafter"/>
</dbReference>
<dbReference type="PANTHER" id="PTHR30273:SF2">
    <property type="entry name" value="PROTEIN FECR"/>
    <property type="match status" value="1"/>
</dbReference>
<reference evidence="3 4" key="1">
    <citation type="submission" date="2020-02" db="EMBL/GenBank/DDBJ databases">
        <title>Broccoli isolated Pseudomonas sp.</title>
        <authorList>
            <person name="Fujikawa T."/>
            <person name="Sawada H."/>
        </authorList>
    </citation>
    <scope>NUCLEOTIDE SEQUENCE [LARGE SCALE GENOMIC DNA]</scope>
    <source>
        <strain evidence="3 4">JCM 32154</strain>
    </source>
</reference>
<evidence type="ECO:0000313" key="4">
    <source>
        <dbReference type="Proteomes" id="UP000471751"/>
    </source>
</evidence>
<dbReference type="EMBL" id="JAAHBT010000330">
    <property type="protein sequence ID" value="NES11848.1"/>
    <property type="molecule type" value="Genomic_DNA"/>
</dbReference>
<name>A0A6I5RX19_9PSED</name>
<organism evidence="3 4">
    <name type="scientific">Pseudomonas laurentiana</name>
    <dbReference type="NCBI Taxonomy" id="2364649"/>
    <lineage>
        <taxon>Bacteria</taxon>
        <taxon>Pseudomonadati</taxon>
        <taxon>Pseudomonadota</taxon>
        <taxon>Gammaproteobacteria</taxon>
        <taxon>Pseudomonadales</taxon>
        <taxon>Pseudomonadaceae</taxon>
        <taxon>Pseudomonas</taxon>
    </lineage>
</organism>
<evidence type="ECO:0000259" key="1">
    <source>
        <dbReference type="Pfam" id="PF04773"/>
    </source>
</evidence>
<dbReference type="PIRSF" id="PIRSF018266">
    <property type="entry name" value="FecR"/>
    <property type="match status" value="1"/>
</dbReference>
<dbReference type="Gene3D" id="2.60.120.1440">
    <property type="match status" value="1"/>
</dbReference>
<protein>
    <submittedName>
        <fullName evidence="3">DUF4880 domain-containing protein</fullName>
    </submittedName>
</protein>
<feature type="domain" description="FecR N-terminal" evidence="2">
    <location>
        <begin position="13"/>
        <end position="52"/>
    </location>
</feature>
<dbReference type="Proteomes" id="UP000471751">
    <property type="component" value="Unassembled WGS sequence"/>
</dbReference>
<gene>
    <name evidence="3" type="ORF">G3O07_22300</name>
</gene>
<keyword evidence="4" id="KW-1185">Reference proteome</keyword>
<dbReference type="Pfam" id="PF16220">
    <property type="entry name" value="DUF4880"/>
    <property type="match status" value="1"/>
</dbReference>
<comment type="caution">
    <text evidence="3">The sequence shown here is derived from an EMBL/GenBank/DDBJ whole genome shotgun (WGS) entry which is preliminary data.</text>
</comment>
<accession>A0A6I5RX19</accession>
<dbReference type="InterPro" id="IPR032623">
    <property type="entry name" value="FecR_N"/>
</dbReference>